<protein>
    <submittedName>
        <fullName evidence="1">Uncharacterized protein</fullName>
    </submittedName>
</protein>
<organism evidence="1 2">
    <name type="scientific">Muriicola jejuensis</name>
    <dbReference type="NCBI Taxonomy" id="504488"/>
    <lineage>
        <taxon>Bacteria</taxon>
        <taxon>Pseudomonadati</taxon>
        <taxon>Bacteroidota</taxon>
        <taxon>Flavobacteriia</taxon>
        <taxon>Flavobacteriales</taxon>
        <taxon>Flavobacteriaceae</taxon>
        <taxon>Muriicola</taxon>
    </lineage>
</organism>
<reference evidence="1 2" key="1">
    <citation type="submission" date="2020-01" db="EMBL/GenBank/DDBJ databases">
        <title>Muriicola jejuensis KCTC 22299.</title>
        <authorList>
            <person name="Wang G."/>
        </authorList>
    </citation>
    <scope>NUCLEOTIDE SEQUENCE [LARGE SCALE GENOMIC DNA]</scope>
    <source>
        <strain evidence="1 2">KCTC 22299</strain>
    </source>
</reference>
<comment type="caution">
    <text evidence="1">The sequence shown here is derived from an EMBL/GenBank/DDBJ whole genome shotgun (WGS) entry which is preliminary data.</text>
</comment>
<name>A0A6P0UFB3_9FLAO</name>
<evidence type="ECO:0000313" key="1">
    <source>
        <dbReference type="EMBL" id="NER11707.1"/>
    </source>
</evidence>
<evidence type="ECO:0000313" key="2">
    <source>
        <dbReference type="Proteomes" id="UP000468443"/>
    </source>
</evidence>
<keyword evidence="2" id="KW-1185">Reference proteome</keyword>
<dbReference type="RefSeq" id="WP_163694162.1">
    <property type="nucleotide sequence ID" value="NZ_FXTW01000005.1"/>
</dbReference>
<dbReference type="Proteomes" id="UP000468443">
    <property type="component" value="Unassembled WGS sequence"/>
</dbReference>
<accession>A0A6P0UFB3</accession>
<dbReference type="EMBL" id="JAABOP010000006">
    <property type="protein sequence ID" value="NER11707.1"/>
    <property type="molecule type" value="Genomic_DNA"/>
</dbReference>
<sequence length="176" mass="19573">MEFLWALDCFLTSFGSGLGVGFTKKAGLSAGALAAFSFVPKLKQAWLFLFPQTRFLEFGIWCLEFSPGPGLISSFHLEIGLRGSFTKKAIRLALQGFGFSFFCKLGFWNLEFGAWNFSGPWIASSLRSEAALELALQRKPVSVLAHWPLFHLFQSSSRLGFSTNKKPIAFSDRLSL</sequence>
<gene>
    <name evidence="1" type="ORF">GWK09_14340</name>
</gene>
<proteinExistence type="predicted"/>
<dbReference type="AlphaFoldDB" id="A0A6P0UFB3"/>